<dbReference type="SFLD" id="SFLDG01129">
    <property type="entry name" value="C1.5:_HAD__Beta-PGM__Phosphata"/>
    <property type="match status" value="1"/>
</dbReference>
<dbReference type="SFLD" id="SFLDG01135">
    <property type="entry name" value="C1.5.6:_HAD__Beta-PGM__Phospha"/>
    <property type="match status" value="1"/>
</dbReference>
<dbReference type="InterPro" id="IPR036412">
    <property type="entry name" value="HAD-like_sf"/>
</dbReference>
<dbReference type="EMBL" id="AP024849">
    <property type="protein sequence ID" value="BCZ44798.1"/>
    <property type="molecule type" value="Genomic_DNA"/>
</dbReference>
<dbReference type="Gene3D" id="1.10.150.240">
    <property type="entry name" value="Putative phosphatase, domain 2"/>
    <property type="match status" value="1"/>
</dbReference>
<dbReference type="PANTHER" id="PTHR18901:SF38">
    <property type="entry name" value="PSEUDOURIDINE-5'-PHOSPHATASE"/>
    <property type="match status" value="1"/>
</dbReference>
<name>A0ABM7T0S3_9CLOT</name>
<dbReference type="NCBIfam" id="TIGR02009">
    <property type="entry name" value="PGMB-YQAB-SF"/>
    <property type="match status" value="1"/>
</dbReference>
<dbReference type="PRINTS" id="PR00413">
    <property type="entry name" value="HADHALOGNASE"/>
</dbReference>
<protein>
    <submittedName>
        <fullName evidence="2">Hydrolase</fullName>
    </submittedName>
</protein>
<dbReference type="Gene3D" id="3.40.50.1000">
    <property type="entry name" value="HAD superfamily/HAD-like"/>
    <property type="match status" value="1"/>
</dbReference>
<organism evidence="2 3">
    <name type="scientific">Clostridium gelidum</name>
    <dbReference type="NCBI Taxonomy" id="704125"/>
    <lineage>
        <taxon>Bacteria</taxon>
        <taxon>Bacillati</taxon>
        <taxon>Bacillota</taxon>
        <taxon>Clostridia</taxon>
        <taxon>Eubacteriales</taxon>
        <taxon>Clostridiaceae</taxon>
        <taxon>Clostridium</taxon>
    </lineage>
</organism>
<dbReference type="SFLD" id="SFLDS00003">
    <property type="entry name" value="Haloacid_Dehalogenase"/>
    <property type="match status" value="1"/>
</dbReference>
<dbReference type="NCBIfam" id="TIGR01549">
    <property type="entry name" value="HAD-SF-IA-v1"/>
    <property type="match status" value="1"/>
</dbReference>
<gene>
    <name evidence="2" type="ORF">psyc5s11_08650</name>
</gene>
<dbReference type="NCBIfam" id="TIGR01509">
    <property type="entry name" value="HAD-SF-IA-v3"/>
    <property type="match status" value="1"/>
</dbReference>
<keyword evidence="3" id="KW-1185">Reference proteome</keyword>
<dbReference type="InterPro" id="IPR006439">
    <property type="entry name" value="HAD-SF_hydro_IA"/>
</dbReference>
<dbReference type="SUPFAM" id="SSF56784">
    <property type="entry name" value="HAD-like"/>
    <property type="match status" value="1"/>
</dbReference>
<keyword evidence="2" id="KW-0378">Hydrolase</keyword>
<sequence>MNKIEAVLFDMDGVIFDTERVYLEHWIKIFKKYGYEMKKEIYVSVMGRGRENIMKTFVKIYGENLPILQMYKEKDQLLVQAVKEGQVPMKPGAKEILNFLKENNFKIALATSAKKDRMMMQLKIGKIENKFDAIVCGDDITNSKPDPEIFLKAAQKLSVNPENCVVVEDSPSGIKAAYSAEMMGLHVEDLKKADEEILKYCHKSFKNLLEIKEYINEYYTV</sequence>
<reference evidence="3" key="1">
    <citation type="submission" date="2021-07" db="EMBL/GenBank/DDBJ databases">
        <title>Complete genome sequencing of a Clostridium isolate.</title>
        <authorList>
            <person name="Ueki A."/>
            <person name="Tonouchi A."/>
        </authorList>
    </citation>
    <scope>NUCLEOTIDE SEQUENCE [LARGE SCALE GENOMIC DNA]</scope>
    <source>
        <strain evidence="3">C5S11</strain>
    </source>
</reference>
<dbReference type="Pfam" id="PF13419">
    <property type="entry name" value="HAD_2"/>
    <property type="match status" value="1"/>
</dbReference>
<dbReference type="PANTHER" id="PTHR18901">
    <property type="entry name" value="2-DEOXYGLUCOSE-6-PHOSPHATE PHOSPHATASE 2"/>
    <property type="match status" value="1"/>
</dbReference>
<dbReference type="Proteomes" id="UP000824633">
    <property type="component" value="Chromosome"/>
</dbReference>
<evidence type="ECO:0000256" key="1">
    <source>
        <dbReference type="ARBA" id="ARBA00006171"/>
    </source>
</evidence>
<dbReference type="RefSeq" id="WP_224036455.1">
    <property type="nucleotide sequence ID" value="NZ_AP024849.1"/>
</dbReference>
<accession>A0ABM7T0S3</accession>
<comment type="similarity">
    <text evidence="1">Belongs to the HAD-like hydrolase superfamily. CbbY/CbbZ/Gph/YieH family.</text>
</comment>
<evidence type="ECO:0000313" key="3">
    <source>
        <dbReference type="Proteomes" id="UP000824633"/>
    </source>
</evidence>
<dbReference type="GO" id="GO:0016787">
    <property type="term" value="F:hydrolase activity"/>
    <property type="evidence" value="ECO:0007669"/>
    <property type="project" value="UniProtKB-KW"/>
</dbReference>
<dbReference type="InterPro" id="IPR023198">
    <property type="entry name" value="PGP-like_dom2"/>
</dbReference>
<evidence type="ECO:0000313" key="2">
    <source>
        <dbReference type="EMBL" id="BCZ44798.1"/>
    </source>
</evidence>
<proteinExistence type="inferred from homology"/>
<dbReference type="InterPro" id="IPR010976">
    <property type="entry name" value="B-phosphoglucomutase_hydrolase"/>
</dbReference>
<dbReference type="InterPro" id="IPR041492">
    <property type="entry name" value="HAD_2"/>
</dbReference>
<dbReference type="InterPro" id="IPR023214">
    <property type="entry name" value="HAD_sf"/>
</dbReference>